<dbReference type="EMBL" id="JAGSPN010000009">
    <property type="protein sequence ID" value="MBR7783052.1"/>
    <property type="molecule type" value="Genomic_DNA"/>
</dbReference>
<name>A0A941DP08_9BURK</name>
<evidence type="ECO:0000313" key="2">
    <source>
        <dbReference type="EMBL" id="MBR7783052.1"/>
    </source>
</evidence>
<dbReference type="PANTHER" id="PTHR41532">
    <property type="entry name" value="FIXS PROTEIN"/>
    <property type="match status" value="1"/>
</dbReference>
<dbReference type="PANTHER" id="PTHR41532:SF1">
    <property type="entry name" value="FIXS PROTEIN"/>
    <property type="match status" value="1"/>
</dbReference>
<sequence>MDILYLLVPVSLLLVFAIGAVFWWAINSRQFENLEDEGQRILDDKEG</sequence>
<dbReference type="InterPro" id="IPR004714">
    <property type="entry name" value="Cyt_oxidase_maturation_cbb3"/>
</dbReference>
<organism evidence="2 3">
    <name type="scientific">Undibacterium luofuense</name>
    <dbReference type="NCBI Taxonomy" id="2828733"/>
    <lineage>
        <taxon>Bacteria</taxon>
        <taxon>Pseudomonadati</taxon>
        <taxon>Pseudomonadota</taxon>
        <taxon>Betaproteobacteria</taxon>
        <taxon>Burkholderiales</taxon>
        <taxon>Oxalobacteraceae</taxon>
        <taxon>Undibacterium</taxon>
    </lineage>
</organism>
<keyword evidence="1" id="KW-1133">Transmembrane helix</keyword>
<dbReference type="Proteomes" id="UP000680067">
    <property type="component" value="Unassembled WGS sequence"/>
</dbReference>
<dbReference type="NCBIfam" id="TIGR00847">
    <property type="entry name" value="ccoS"/>
    <property type="match status" value="1"/>
</dbReference>
<dbReference type="AlphaFoldDB" id="A0A941DP08"/>
<keyword evidence="1" id="KW-0472">Membrane</keyword>
<feature type="transmembrane region" description="Helical" evidence="1">
    <location>
        <begin position="6"/>
        <end position="26"/>
    </location>
</feature>
<accession>A0A941DP08</accession>
<dbReference type="RefSeq" id="WP_189357996.1">
    <property type="nucleotide sequence ID" value="NZ_JAGSPN010000009.1"/>
</dbReference>
<evidence type="ECO:0000256" key="1">
    <source>
        <dbReference type="SAM" id="Phobius"/>
    </source>
</evidence>
<proteinExistence type="predicted"/>
<dbReference type="Pfam" id="PF03597">
    <property type="entry name" value="FixS"/>
    <property type="match status" value="1"/>
</dbReference>
<comment type="caution">
    <text evidence="2">The sequence shown here is derived from an EMBL/GenBank/DDBJ whole genome shotgun (WGS) entry which is preliminary data.</text>
</comment>
<evidence type="ECO:0000313" key="3">
    <source>
        <dbReference type="Proteomes" id="UP000680067"/>
    </source>
</evidence>
<protein>
    <submittedName>
        <fullName evidence="2">Cbb3-type cytochrome oxidase assembly protein CcoS</fullName>
    </submittedName>
</protein>
<keyword evidence="1" id="KW-0812">Transmembrane</keyword>
<reference evidence="2" key="1">
    <citation type="submission" date="2021-04" db="EMBL/GenBank/DDBJ databases">
        <title>novel species isolated from subtropical streams in China.</title>
        <authorList>
            <person name="Lu H."/>
        </authorList>
    </citation>
    <scope>NUCLEOTIDE SEQUENCE</scope>
    <source>
        <strain evidence="2">LFS511W</strain>
    </source>
</reference>
<keyword evidence="3" id="KW-1185">Reference proteome</keyword>
<gene>
    <name evidence="2" type="primary">ccoS</name>
    <name evidence="2" type="ORF">KDM89_12945</name>
</gene>